<dbReference type="RefSeq" id="WP_080809887.1">
    <property type="nucleotide sequence ID" value="NZ_LT828574.1"/>
</dbReference>
<gene>
    <name evidence="2" type="ORF">MTBBW1_2670012</name>
</gene>
<protein>
    <submittedName>
        <fullName evidence="2">Uncharacterized protein</fullName>
    </submittedName>
</protein>
<dbReference type="Proteomes" id="UP000191931">
    <property type="component" value="Unassembled WGS sequence"/>
</dbReference>
<proteinExistence type="predicted"/>
<keyword evidence="1" id="KW-0732">Signal</keyword>
<evidence type="ECO:0000256" key="1">
    <source>
        <dbReference type="SAM" id="SignalP"/>
    </source>
</evidence>
<accession>A0A1W1HFC7</accession>
<evidence type="ECO:0000313" key="3">
    <source>
        <dbReference type="Proteomes" id="UP000191931"/>
    </source>
</evidence>
<reference evidence="2 3" key="1">
    <citation type="submission" date="2017-03" db="EMBL/GenBank/DDBJ databases">
        <authorList>
            <person name="Afonso C.L."/>
            <person name="Miller P.J."/>
            <person name="Scott M.A."/>
            <person name="Spackman E."/>
            <person name="Goraichik I."/>
            <person name="Dimitrov K.M."/>
            <person name="Suarez D.L."/>
            <person name="Swayne D.E."/>
        </authorList>
    </citation>
    <scope>NUCLEOTIDE SEQUENCE [LARGE SCALE GENOMIC DNA]</scope>
    <source>
        <strain evidence="2">PRJEB14757</strain>
    </source>
</reference>
<evidence type="ECO:0000313" key="2">
    <source>
        <dbReference type="EMBL" id="SLM31082.1"/>
    </source>
</evidence>
<dbReference type="STRING" id="1246637.MTBBW1_2670012"/>
<keyword evidence="3" id="KW-1185">Reference proteome</keyword>
<sequence>MKKAIVTIMSLFVLSFSGSVHAHEELVWTPTHLLGSMVVGYTDFFVQEDGSETGVFSVVLEKDGTSNDLFDQLIVIGVPGSDRAMVIGIPSGAGGVAATPINVPGPSDRSGRVSATPIVIPEPVINNFPSVAHIDHWSQTDFNLEDVAMEFDPIPDPPPEGEDAWFVRDAGTGGLIAEMPDPGGTPPGPNMFE</sequence>
<dbReference type="EMBL" id="FWEV01000187">
    <property type="protein sequence ID" value="SLM31082.1"/>
    <property type="molecule type" value="Genomic_DNA"/>
</dbReference>
<name>A0A1W1HFC7_9BACT</name>
<dbReference type="AlphaFoldDB" id="A0A1W1HFC7"/>
<organism evidence="2 3">
    <name type="scientific">Desulfamplus magnetovallimortis</name>
    <dbReference type="NCBI Taxonomy" id="1246637"/>
    <lineage>
        <taxon>Bacteria</taxon>
        <taxon>Pseudomonadati</taxon>
        <taxon>Thermodesulfobacteriota</taxon>
        <taxon>Desulfobacteria</taxon>
        <taxon>Desulfobacterales</taxon>
        <taxon>Desulfobacteraceae</taxon>
        <taxon>Desulfamplus</taxon>
    </lineage>
</organism>
<feature type="signal peptide" evidence="1">
    <location>
        <begin position="1"/>
        <end position="22"/>
    </location>
</feature>
<feature type="chain" id="PRO_5013320475" evidence="1">
    <location>
        <begin position="23"/>
        <end position="193"/>
    </location>
</feature>